<dbReference type="GO" id="GO:0005524">
    <property type="term" value="F:ATP binding"/>
    <property type="evidence" value="ECO:0007669"/>
    <property type="project" value="UniProtKB-UniRule"/>
</dbReference>
<evidence type="ECO:0000313" key="20">
    <source>
        <dbReference type="EMBL" id="QNN58686.1"/>
    </source>
</evidence>
<keyword evidence="11 16" id="KW-0694">RNA-binding</keyword>
<dbReference type="EC" id="6.1.1.20" evidence="15"/>
<keyword evidence="9 15" id="KW-0067">ATP-binding</keyword>
<evidence type="ECO:0000256" key="11">
    <source>
        <dbReference type="ARBA" id="ARBA00022884"/>
    </source>
</evidence>
<dbReference type="NCBIfam" id="NF045760">
    <property type="entry name" value="YtpR"/>
    <property type="match status" value="1"/>
</dbReference>
<dbReference type="InterPro" id="IPR036690">
    <property type="entry name" value="Fdx_antiC-bd_sf"/>
</dbReference>
<evidence type="ECO:0000256" key="10">
    <source>
        <dbReference type="ARBA" id="ARBA00022842"/>
    </source>
</evidence>
<keyword evidence="6 15" id="KW-0436">Ligase</keyword>
<evidence type="ECO:0000256" key="8">
    <source>
        <dbReference type="ARBA" id="ARBA00022741"/>
    </source>
</evidence>
<dbReference type="PROSITE" id="PS50886">
    <property type="entry name" value="TRBD"/>
    <property type="match status" value="1"/>
</dbReference>
<name>A0A7G9RSW1_9BURK</name>
<comment type="similarity">
    <text evidence="2 15">Belongs to the phenylalanyl-tRNA synthetase beta subunit family. Type 1 subfamily.</text>
</comment>
<dbReference type="InterPro" id="IPR045060">
    <property type="entry name" value="Phe-tRNA-ligase_IIc_bsu"/>
</dbReference>
<dbReference type="InterPro" id="IPR004532">
    <property type="entry name" value="Phe-tRNA-ligase_IIc_bsu_bact"/>
</dbReference>
<dbReference type="Gene3D" id="2.40.50.140">
    <property type="entry name" value="Nucleic acid-binding proteins"/>
    <property type="match status" value="1"/>
</dbReference>
<dbReference type="PROSITE" id="PS51447">
    <property type="entry name" value="FDX_ACB"/>
    <property type="match status" value="1"/>
</dbReference>
<dbReference type="PANTHER" id="PTHR10947:SF0">
    <property type="entry name" value="PHENYLALANINE--TRNA LIGASE BETA SUBUNIT"/>
    <property type="match status" value="1"/>
</dbReference>
<feature type="domain" description="TRNA-binding" evidence="17">
    <location>
        <begin position="39"/>
        <end position="153"/>
    </location>
</feature>
<feature type="domain" description="FDX-ACB" evidence="18">
    <location>
        <begin position="711"/>
        <end position="810"/>
    </location>
</feature>
<evidence type="ECO:0000256" key="12">
    <source>
        <dbReference type="ARBA" id="ARBA00022917"/>
    </source>
</evidence>
<dbReference type="GO" id="GO:0004826">
    <property type="term" value="F:phenylalanine-tRNA ligase activity"/>
    <property type="evidence" value="ECO:0007669"/>
    <property type="project" value="UniProtKB-UniRule"/>
</dbReference>
<dbReference type="SUPFAM" id="SSF46955">
    <property type="entry name" value="Putative DNA-binding domain"/>
    <property type="match status" value="1"/>
</dbReference>
<dbReference type="NCBIfam" id="TIGR00472">
    <property type="entry name" value="pheT_bact"/>
    <property type="match status" value="1"/>
</dbReference>
<dbReference type="Pfam" id="PF17759">
    <property type="entry name" value="tRNA_synthFbeta"/>
    <property type="match status" value="1"/>
</dbReference>
<keyword evidence="8 15" id="KW-0547">Nucleotide-binding</keyword>
<dbReference type="AlphaFoldDB" id="A0A7G9RSW1"/>
<keyword evidence="5 16" id="KW-0820">tRNA-binding</keyword>
<organism evidence="20 21">
    <name type="scientific">Diaphorobacter ruginosibacter</name>
    <dbReference type="NCBI Taxonomy" id="1715720"/>
    <lineage>
        <taxon>Bacteria</taxon>
        <taxon>Pseudomonadati</taxon>
        <taxon>Pseudomonadota</taxon>
        <taxon>Betaproteobacteria</taxon>
        <taxon>Burkholderiales</taxon>
        <taxon>Comamonadaceae</taxon>
        <taxon>Diaphorobacter</taxon>
    </lineage>
</organism>
<keyword evidence="21" id="KW-1185">Reference proteome</keyword>
<evidence type="ECO:0000256" key="6">
    <source>
        <dbReference type="ARBA" id="ARBA00022598"/>
    </source>
</evidence>
<keyword evidence="4 15" id="KW-0963">Cytoplasm</keyword>
<feature type="domain" description="B5" evidence="19">
    <location>
        <begin position="409"/>
        <end position="484"/>
    </location>
</feature>
<evidence type="ECO:0000256" key="14">
    <source>
        <dbReference type="ARBA" id="ARBA00049255"/>
    </source>
</evidence>
<keyword evidence="7 15" id="KW-0479">Metal-binding</keyword>
<dbReference type="Pfam" id="PF01588">
    <property type="entry name" value="tRNA_bind"/>
    <property type="match status" value="1"/>
</dbReference>
<evidence type="ECO:0000256" key="4">
    <source>
        <dbReference type="ARBA" id="ARBA00022490"/>
    </source>
</evidence>
<evidence type="ECO:0000256" key="2">
    <source>
        <dbReference type="ARBA" id="ARBA00008653"/>
    </source>
</evidence>
<evidence type="ECO:0000256" key="16">
    <source>
        <dbReference type="PROSITE-ProRule" id="PRU00209"/>
    </source>
</evidence>
<dbReference type="InterPro" id="IPR005146">
    <property type="entry name" value="B3/B4_tRNA-bd"/>
</dbReference>
<comment type="subcellular location">
    <subcellularLocation>
        <location evidence="1 15">Cytoplasm</location>
    </subcellularLocation>
</comment>
<dbReference type="PANTHER" id="PTHR10947">
    <property type="entry name" value="PHENYLALANYL-TRNA SYNTHETASE BETA CHAIN AND LEUCINE-RICH REPEAT-CONTAINING PROTEIN 47"/>
    <property type="match status" value="1"/>
</dbReference>
<dbReference type="FunFam" id="2.40.50.140:FF:000045">
    <property type="entry name" value="Phenylalanine--tRNA ligase beta subunit"/>
    <property type="match status" value="1"/>
</dbReference>
<keyword evidence="10 15" id="KW-0460">Magnesium</keyword>
<evidence type="ECO:0000256" key="9">
    <source>
        <dbReference type="ARBA" id="ARBA00022840"/>
    </source>
</evidence>
<dbReference type="Gene3D" id="3.30.56.10">
    <property type="match status" value="2"/>
</dbReference>
<evidence type="ECO:0000256" key="15">
    <source>
        <dbReference type="HAMAP-Rule" id="MF_00283"/>
    </source>
</evidence>
<dbReference type="InterPro" id="IPR005147">
    <property type="entry name" value="tRNA_synthase_B5-dom"/>
</dbReference>
<gene>
    <name evidence="15" type="primary">pheT</name>
    <name evidence="20" type="ORF">H9K76_07670</name>
</gene>
<comment type="subunit">
    <text evidence="3 15">Tetramer of two alpha and two beta subunits.</text>
</comment>
<comment type="catalytic activity">
    <reaction evidence="14 15">
        <text>tRNA(Phe) + L-phenylalanine + ATP = L-phenylalanyl-tRNA(Phe) + AMP + diphosphate + H(+)</text>
        <dbReference type="Rhea" id="RHEA:19413"/>
        <dbReference type="Rhea" id="RHEA-COMP:9668"/>
        <dbReference type="Rhea" id="RHEA-COMP:9699"/>
        <dbReference type="ChEBI" id="CHEBI:15378"/>
        <dbReference type="ChEBI" id="CHEBI:30616"/>
        <dbReference type="ChEBI" id="CHEBI:33019"/>
        <dbReference type="ChEBI" id="CHEBI:58095"/>
        <dbReference type="ChEBI" id="CHEBI:78442"/>
        <dbReference type="ChEBI" id="CHEBI:78531"/>
        <dbReference type="ChEBI" id="CHEBI:456215"/>
        <dbReference type="EC" id="6.1.1.20"/>
    </reaction>
</comment>
<dbReference type="SUPFAM" id="SSF50249">
    <property type="entry name" value="Nucleic acid-binding proteins"/>
    <property type="match status" value="1"/>
</dbReference>
<dbReference type="SUPFAM" id="SSF54991">
    <property type="entry name" value="Anticodon-binding domain of PheRS"/>
    <property type="match status" value="1"/>
</dbReference>
<dbReference type="Pfam" id="PF03484">
    <property type="entry name" value="B5"/>
    <property type="match status" value="1"/>
</dbReference>
<dbReference type="InterPro" id="IPR045864">
    <property type="entry name" value="aa-tRNA-synth_II/BPL/LPL"/>
</dbReference>
<keyword evidence="13 15" id="KW-0030">Aminoacyl-tRNA synthetase</keyword>
<dbReference type="SMART" id="SM00896">
    <property type="entry name" value="FDX-ACB"/>
    <property type="match status" value="1"/>
</dbReference>
<dbReference type="SUPFAM" id="SSF55681">
    <property type="entry name" value="Class II aaRS and biotin synthetases"/>
    <property type="match status" value="1"/>
</dbReference>
<sequence length="810" mass="88265">MQFPESWLREFCNPQLTTQQLADTLTMAGLEVEELEPVAPPFTGIVVGEIKEAVQHPDADRLRVCKVDVGGAELLNIVCGAPNARVGIKVPCATVGAELPPGEDGKPFKIKVGKLRGVESYGMLCSAKELKIADDHGGLLELPLDAPLGQNIREYLNLDDTLFTLKLTPNLAHNLSVYGIAREVSALTGAPLKVLNFPAATVGTQDKLPVKIEASDLCGRFSGRIVRNVNTRAQTPQWMVDRLARCGQRSVSPLVDISNYVMFELGRPSHIFDLDKIHGGLNVRWGKVGEQLKLLNGNTITIDDFLKVGVIADDKEIESLAGIMGGDATAVSDDTKNIYIEAAFWWPKAVAGRSRHFNFSTDAGHRFERGVDPEHTVEHIERITQLVQEICGTPETICGAMDDQQPNMPAPKQVSLRVARAAKVIGMPLTQQQCHDALVGLGLPTEQGDGVLTVTAPSFRFDINIEEDLIEEVARMIGYENLPTTKPLAPISPKLRAENRRGQYDVRHLLAGQGYQETINFSFVEEKWENELAGNAHPIKLLNPIASHLSVMRSSLIGSLLQVLKFNVDRKASRVRVFELGRVFLRDETIEESDTTVKGFRQPMRVAGLAYGPANQLQWGASDAKVDFFDVKGDVEALLAPMKVVFETAEHPAMHPGRCTRVLLDGREIGFVGELHPKWRQGWDLAHAPIVFELDLDAVLVRDVPVFQSVSKQQAVERDIAVVVAENVAHAAVMNAIQAGAPKGLLRSAVLFDVFRPKAGSAGGLAEGEKSLAIRLTLGSDHAALADADIESAVQAIIQTLAGTTGARLR</sequence>
<dbReference type="GO" id="GO:0006432">
    <property type="term" value="P:phenylalanyl-tRNA aminoacylation"/>
    <property type="evidence" value="ECO:0007669"/>
    <property type="project" value="UniProtKB-UniRule"/>
</dbReference>
<evidence type="ECO:0000256" key="13">
    <source>
        <dbReference type="ARBA" id="ARBA00023146"/>
    </source>
</evidence>
<dbReference type="CDD" id="cd02796">
    <property type="entry name" value="tRNA_bind_bactPheRS"/>
    <property type="match status" value="1"/>
</dbReference>
<dbReference type="Pfam" id="PF03147">
    <property type="entry name" value="FDX-ACB"/>
    <property type="match status" value="1"/>
</dbReference>
<keyword evidence="12 15" id="KW-0648">Protein biosynthesis</keyword>
<proteinExistence type="inferred from homology"/>
<evidence type="ECO:0000259" key="19">
    <source>
        <dbReference type="PROSITE" id="PS51483"/>
    </source>
</evidence>
<dbReference type="Proteomes" id="UP000515811">
    <property type="component" value="Chromosome"/>
</dbReference>
<dbReference type="InterPro" id="IPR033714">
    <property type="entry name" value="tRNA_bind_bactPheRS"/>
</dbReference>
<evidence type="ECO:0000256" key="3">
    <source>
        <dbReference type="ARBA" id="ARBA00011209"/>
    </source>
</evidence>
<reference evidence="20 21" key="1">
    <citation type="submission" date="2020-08" db="EMBL/GenBank/DDBJ databases">
        <title>Genome sequence of Diaphorobacter ruginosibacter DSM 27467T.</title>
        <authorList>
            <person name="Hyun D.-W."/>
            <person name="Bae J.-W."/>
        </authorList>
    </citation>
    <scope>NUCLEOTIDE SEQUENCE [LARGE SCALE GENOMIC DNA]</scope>
    <source>
        <strain evidence="20 21">DSM 27467</strain>
    </source>
</reference>
<evidence type="ECO:0000259" key="17">
    <source>
        <dbReference type="PROSITE" id="PS50886"/>
    </source>
</evidence>
<accession>A0A7G9RSW1</accession>
<dbReference type="SUPFAM" id="SSF56037">
    <property type="entry name" value="PheT/TilS domain"/>
    <property type="match status" value="1"/>
</dbReference>
<feature type="binding site" evidence="15">
    <location>
        <position position="462"/>
    </location>
    <ligand>
        <name>Mg(2+)</name>
        <dbReference type="ChEBI" id="CHEBI:18420"/>
        <note>shared with alpha subunit</note>
    </ligand>
</feature>
<feature type="binding site" evidence="15">
    <location>
        <position position="471"/>
    </location>
    <ligand>
        <name>Mg(2+)</name>
        <dbReference type="ChEBI" id="CHEBI:18420"/>
        <note>shared with alpha subunit</note>
    </ligand>
</feature>
<dbReference type="GO" id="GO:0009328">
    <property type="term" value="C:phenylalanine-tRNA ligase complex"/>
    <property type="evidence" value="ECO:0007669"/>
    <property type="project" value="TreeGrafter"/>
</dbReference>
<dbReference type="SMART" id="SM00874">
    <property type="entry name" value="B5"/>
    <property type="match status" value="1"/>
</dbReference>
<evidence type="ECO:0000256" key="5">
    <source>
        <dbReference type="ARBA" id="ARBA00022555"/>
    </source>
</evidence>
<dbReference type="GO" id="GO:0000049">
    <property type="term" value="F:tRNA binding"/>
    <property type="evidence" value="ECO:0007669"/>
    <property type="project" value="UniProtKB-UniRule"/>
</dbReference>
<dbReference type="SMART" id="SM00873">
    <property type="entry name" value="B3_4"/>
    <property type="match status" value="1"/>
</dbReference>
<feature type="binding site" evidence="15">
    <location>
        <position position="468"/>
    </location>
    <ligand>
        <name>Mg(2+)</name>
        <dbReference type="ChEBI" id="CHEBI:18420"/>
        <note>shared with alpha subunit</note>
    </ligand>
</feature>
<dbReference type="InterPro" id="IPR041616">
    <property type="entry name" value="PheRS_beta_core"/>
</dbReference>
<dbReference type="FunFam" id="3.30.930.10:FF:000022">
    <property type="entry name" value="Phenylalanine--tRNA ligase beta subunit"/>
    <property type="match status" value="1"/>
</dbReference>
<dbReference type="Gene3D" id="3.50.40.10">
    <property type="entry name" value="Phenylalanyl-trna Synthetase, Chain B, domain 3"/>
    <property type="match status" value="1"/>
</dbReference>
<dbReference type="FunFam" id="3.30.56.10:FF:000002">
    <property type="entry name" value="Phenylalanine--tRNA ligase beta subunit"/>
    <property type="match status" value="1"/>
</dbReference>
<dbReference type="InterPro" id="IPR002547">
    <property type="entry name" value="tRNA-bd_dom"/>
</dbReference>
<evidence type="ECO:0000313" key="21">
    <source>
        <dbReference type="Proteomes" id="UP000515811"/>
    </source>
</evidence>
<dbReference type="Pfam" id="PF03483">
    <property type="entry name" value="B3_4"/>
    <property type="match status" value="1"/>
</dbReference>
<evidence type="ECO:0000256" key="7">
    <source>
        <dbReference type="ARBA" id="ARBA00022723"/>
    </source>
</evidence>
<dbReference type="InterPro" id="IPR005121">
    <property type="entry name" value="Fdx_antiC-bd"/>
</dbReference>
<feature type="binding site" evidence="15">
    <location>
        <position position="472"/>
    </location>
    <ligand>
        <name>Mg(2+)</name>
        <dbReference type="ChEBI" id="CHEBI:18420"/>
        <note>shared with alpha subunit</note>
    </ligand>
</feature>
<protein>
    <recommendedName>
        <fullName evidence="15">Phenylalanine--tRNA ligase beta subunit</fullName>
        <ecNumber evidence="15">6.1.1.20</ecNumber>
    </recommendedName>
    <alternativeName>
        <fullName evidence="15">Phenylalanyl-tRNA synthetase beta subunit</fullName>
        <shortName evidence="15">PheRS</shortName>
    </alternativeName>
</protein>
<dbReference type="InterPro" id="IPR012340">
    <property type="entry name" value="NA-bd_OB-fold"/>
</dbReference>
<dbReference type="EMBL" id="CP060714">
    <property type="protein sequence ID" value="QNN58686.1"/>
    <property type="molecule type" value="Genomic_DNA"/>
</dbReference>
<evidence type="ECO:0000259" key="18">
    <source>
        <dbReference type="PROSITE" id="PS51447"/>
    </source>
</evidence>
<evidence type="ECO:0000256" key="1">
    <source>
        <dbReference type="ARBA" id="ARBA00004496"/>
    </source>
</evidence>
<dbReference type="KEGG" id="drg:H9K76_07670"/>
<dbReference type="InterPro" id="IPR009061">
    <property type="entry name" value="DNA-bd_dom_put_sf"/>
</dbReference>
<dbReference type="Gene3D" id="3.30.70.380">
    <property type="entry name" value="Ferrodoxin-fold anticodon-binding domain"/>
    <property type="match status" value="1"/>
</dbReference>
<dbReference type="HAMAP" id="MF_00283">
    <property type="entry name" value="Phe_tRNA_synth_beta1"/>
    <property type="match status" value="1"/>
</dbReference>
<comment type="cofactor">
    <cofactor evidence="15">
        <name>Mg(2+)</name>
        <dbReference type="ChEBI" id="CHEBI:18420"/>
    </cofactor>
    <text evidence="15">Binds 2 magnesium ions per tetramer.</text>
</comment>
<dbReference type="InterPro" id="IPR020825">
    <property type="entry name" value="Phe-tRNA_synthase-like_B3/B4"/>
</dbReference>
<dbReference type="CDD" id="cd00769">
    <property type="entry name" value="PheRS_beta_core"/>
    <property type="match status" value="1"/>
</dbReference>
<dbReference type="PROSITE" id="PS51483">
    <property type="entry name" value="B5"/>
    <property type="match status" value="1"/>
</dbReference>
<dbReference type="GO" id="GO:0000287">
    <property type="term" value="F:magnesium ion binding"/>
    <property type="evidence" value="ECO:0007669"/>
    <property type="project" value="UniProtKB-UniRule"/>
</dbReference>
<dbReference type="RefSeq" id="WP_187599276.1">
    <property type="nucleotide sequence ID" value="NZ_CP060714.1"/>
</dbReference>
<dbReference type="Gene3D" id="3.30.930.10">
    <property type="entry name" value="Bira Bifunctional Protein, Domain 2"/>
    <property type="match status" value="1"/>
</dbReference>